<dbReference type="PATRIC" id="fig|1297742.4.peg.7014"/>
<keyword evidence="2" id="KW-1185">Reference proteome</keyword>
<evidence type="ECO:0000313" key="2">
    <source>
        <dbReference type="Proteomes" id="UP000009026"/>
    </source>
</evidence>
<name>A0A0H4X7W9_9BACT</name>
<dbReference type="RefSeq" id="WP_002637730.1">
    <property type="nucleotide sequence ID" value="NZ_CP012109.1"/>
</dbReference>
<organism evidence="1 2">
    <name type="scientific">Pseudomyxococcus hansupus</name>
    <dbReference type="NCBI Taxonomy" id="1297742"/>
    <lineage>
        <taxon>Bacteria</taxon>
        <taxon>Pseudomonadati</taxon>
        <taxon>Myxococcota</taxon>
        <taxon>Myxococcia</taxon>
        <taxon>Myxococcales</taxon>
        <taxon>Cystobacterineae</taxon>
        <taxon>Myxococcaceae</taxon>
        <taxon>Pseudomyxococcus</taxon>
    </lineage>
</organism>
<dbReference type="Proteomes" id="UP000009026">
    <property type="component" value="Chromosome"/>
</dbReference>
<protein>
    <recommendedName>
        <fullName evidence="3">Lipoprotein</fullName>
    </recommendedName>
</protein>
<gene>
    <name evidence="1" type="ORF">A176_006915</name>
</gene>
<dbReference type="AlphaFoldDB" id="A0A0H4X7W9"/>
<sequence length="108" mass="11373">MRKQGKRVPGLKWVIAAFVLAGCRGAGEEVPSSPEARLSLKEGQVLGPACAGEQNACPEGLQCASFNLGSGPELRCVQSPQICDLFQCSSGQCLVMESYPLQIRCSGS</sequence>
<dbReference type="PROSITE" id="PS51257">
    <property type="entry name" value="PROKAR_LIPOPROTEIN"/>
    <property type="match status" value="1"/>
</dbReference>
<accession>A0A0H4X7W9</accession>
<proteinExistence type="predicted"/>
<evidence type="ECO:0008006" key="3">
    <source>
        <dbReference type="Google" id="ProtNLM"/>
    </source>
</evidence>
<dbReference type="KEGG" id="mym:A176_006915"/>
<evidence type="ECO:0000313" key="1">
    <source>
        <dbReference type="EMBL" id="AKQ70003.1"/>
    </source>
</evidence>
<dbReference type="OrthoDB" id="5383211at2"/>
<dbReference type="EMBL" id="CP012109">
    <property type="protein sequence ID" value="AKQ70003.1"/>
    <property type="molecule type" value="Genomic_DNA"/>
</dbReference>
<reference evidence="1 2" key="1">
    <citation type="journal article" date="2016" name="PLoS ONE">
        <title>Complete Genome Sequence and Comparative Genomics of a Novel Myxobacterium Myxococcus hansupus.</title>
        <authorList>
            <person name="Sharma G."/>
            <person name="Narwani T."/>
            <person name="Subramanian S."/>
        </authorList>
    </citation>
    <scope>NUCLEOTIDE SEQUENCE [LARGE SCALE GENOMIC DNA]</scope>
    <source>
        <strain evidence="2">mixupus</strain>
    </source>
</reference>